<keyword evidence="6" id="KW-1185">Reference proteome</keyword>
<dbReference type="InterPro" id="IPR032675">
    <property type="entry name" value="LRR_dom_sf"/>
</dbReference>
<protein>
    <submittedName>
        <fullName evidence="5">Acidic leucine-rich nuclear phosphoprotein 32 protein (ANP32/acidic nuclear phosphoprotein)</fullName>
    </submittedName>
</protein>
<dbReference type="GO" id="GO:0005634">
    <property type="term" value="C:nucleus"/>
    <property type="evidence" value="ECO:0007669"/>
    <property type="project" value="TreeGrafter"/>
</dbReference>
<name>A0A8E0S634_9TREM</name>
<organism evidence="5 6">
    <name type="scientific">Fasciolopsis buskii</name>
    <dbReference type="NCBI Taxonomy" id="27845"/>
    <lineage>
        <taxon>Eukaryota</taxon>
        <taxon>Metazoa</taxon>
        <taxon>Spiralia</taxon>
        <taxon>Lophotrochozoa</taxon>
        <taxon>Platyhelminthes</taxon>
        <taxon>Trematoda</taxon>
        <taxon>Digenea</taxon>
        <taxon>Plagiorchiida</taxon>
        <taxon>Echinostomata</taxon>
        <taxon>Echinostomatoidea</taxon>
        <taxon>Fasciolidae</taxon>
        <taxon>Fasciolopsis</taxon>
    </lineage>
</organism>
<dbReference type="OrthoDB" id="2160613at2759"/>
<dbReference type="InterPro" id="IPR001611">
    <property type="entry name" value="Leu-rich_rpt"/>
</dbReference>
<keyword evidence="1" id="KW-0433">Leucine-rich repeat</keyword>
<evidence type="ECO:0000256" key="4">
    <source>
        <dbReference type="SAM" id="MobiDB-lite"/>
    </source>
</evidence>
<evidence type="ECO:0000256" key="2">
    <source>
        <dbReference type="ARBA" id="ARBA00022737"/>
    </source>
</evidence>
<keyword evidence="2" id="KW-0677">Repeat</keyword>
<comment type="similarity">
    <text evidence="3">Belongs to the ANP32 family.</text>
</comment>
<gene>
    <name evidence="5" type="ORF">FBUS_06929</name>
</gene>
<sequence>MTFMSLSQRIHLEQGKLKPSEVIELHLDHAKATDIEGLTSDYSSLRLLSLSTVGLEKLGGLPDLPALKILDLSSNGISGGLEELLRCPNLEQLNLSANKLESLETLSPLAKLHALRKLDLFDCAVASCENYRKKVFALIPSLVYLDGVDQNDNEEPSEQAANGEEEDEADENGAEDEDDEDDESEDEEEYGIEALQRSGDLEDDDEEDYAPGEDEENELDDYDDLDDEEDDVDEEDDGANLSGAGVTGPRRPAAKRRHDAAEETDEAPVAKHKAAGNEDSKEAAVKNGSTPEN</sequence>
<comment type="caution">
    <text evidence="5">The sequence shown here is derived from an EMBL/GenBank/DDBJ whole genome shotgun (WGS) entry which is preliminary data.</text>
</comment>
<dbReference type="Pfam" id="PF14580">
    <property type="entry name" value="LRR_9"/>
    <property type="match status" value="1"/>
</dbReference>
<dbReference type="PROSITE" id="PS51450">
    <property type="entry name" value="LRR"/>
    <property type="match status" value="1"/>
</dbReference>
<dbReference type="FunFam" id="3.80.10.10:FF:000131">
    <property type="entry name" value="acidic leucine-rich nuclear phosphoprotein 32-related protein-like"/>
    <property type="match status" value="1"/>
</dbReference>
<evidence type="ECO:0000313" key="6">
    <source>
        <dbReference type="Proteomes" id="UP000728185"/>
    </source>
</evidence>
<feature type="compositionally biased region" description="Basic and acidic residues" evidence="4">
    <location>
        <begin position="275"/>
        <end position="284"/>
    </location>
</feature>
<feature type="region of interest" description="Disordered" evidence="4">
    <location>
        <begin position="148"/>
        <end position="293"/>
    </location>
</feature>
<dbReference type="Gene3D" id="3.80.10.10">
    <property type="entry name" value="Ribonuclease Inhibitor"/>
    <property type="match status" value="1"/>
</dbReference>
<evidence type="ECO:0000256" key="3">
    <source>
        <dbReference type="ARBA" id="ARBA00025777"/>
    </source>
</evidence>
<evidence type="ECO:0000256" key="1">
    <source>
        <dbReference type="ARBA" id="ARBA00022614"/>
    </source>
</evidence>
<dbReference type="PANTHER" id="PTHR11375:SF0">
    <property type="entry name" value="ACIDIC LEUCINE-RICH NUCLEAR PHOSPHOPROTEIN 32 FAMILY MEMBER A"/>
    <property type="match status" value="1"/>
</dbReference>
<reference evidence="5" key="1">
    <citation type="submission" date="2019-05" db="EMBL/GenBank/DDBJ databases">
        <title>Annotation for the trematode Fasciolopsis buski.</title>
        <authorList>
            <person name="Choi Y.-J."/>
        </authorList>
    </citation>
    <scope>NUCLEOTIDE SEQUENCE</scope>
    <source>
        <strain evidence="5">HT</strain>
        <tissue evidence="5">Whole worm</tissue>
    </source>
</reference>
<dbReference type="InterPro" id="IPR045081">
    <property type="entry name" value="AN32"/>
</dbReference>
<feature type="compositionally biased region" description="Acidic residues" evidence="4">
    <location>
        <begin position="149"/>
        <end position="191"/>
    </location>
</feature>
<dbReference type="PANTHER" id="PTHR11375">
    <property type="entry name" value="ACIDIC LEUCINE-RICH NUCLEAR PHOSPHOPROTEIN 32"/>
    <property type="match status" value="1"/>
</dbReference>
<evidence type="ECO:0000313" key="5">
    <source>
        <dbReference type="EMBL" id="KAA0197179.1"/>
    </source>
</evidence>
<dbReference type="AlphaFoldDB" id="A0A8E0S634"/>
<proteinExistence type="inferred from homology"/>
<dbReference type="Proteomes" id="UP000728185">
    <property type="component" value="Unassembled WGS sequence"/>
</dbReference>
<accession>A0A8E0S634</accession>
<dbReference type="EMBL" id="LUCM01002549">
    <property type="protein sequence ID" value="KAA0197179.1"/>
    <property type="molecule type" value="Genomic_DNA"/>
</dbReference>
<dbReference type="GO" id="GO:0042393">
    <property type="term" value="F:histone binding"/>
    <property type="evidence" value="ECO:0007669"/>
    <property type="project" value="TreeGrafter"/>
</dbReference>
<feature type="compositionally biased region" description="Acidic residues" evidence="4">
    <location>
        <begin position="201"/>
        <end position="238"/>
    </location>
</feature>
<dbReference type="SUPFAM" id="SSF52058">
    <property type="entry name" value="L domain-like"/>
    <property type="match status" value="1"/>
</dbReference>